<gene>
    <name evidence="5" type="ORF">FHR97_001796</name>
</gene>
<evidence type="ECO:0000313" key="6">
    <source>
        <dbReference type="Proteomes" id="UP000518892"/>
    </source>
</evidence>
<dbReference type="Proteomes" id="UP000518892">
    <property type="component" value="Unassembled WGS sequence"/>
</dbReference>
<feature type="domain" description="Thioredoxin" evidence="4">
    <location>
        <begin position="52"/>
        <end position="219"/>
    </location>
</feature>
<accession>A0A7W5ET16</accession>
<dbReference type="Gene3D" id="3.40.30.10">
    <property type="entry name" value="Glutaredoxin"/>
    <property type="match status" value="1"/>
</dbReference>
<keyword evidence="3" id="KW-0812">Transmembrane</keyword>
<reference evidence="5 6" key="1">
    <citation type="submission" date="2020-08" db="EMBL/GenBank/DDBJ databases">
        <title>Genomic Encyclopedia of Type Strains, Phase III (KMG-III): the genomes of soil and plant-associated and newly described type strains.</title>
        <authorList>
            <person name="Whitman W."/>
        </authorList>
    </citation>
    <scope>NUCLEOTIDE SEQUENCE [LARGE SCALE GENOMIC DNA]</scope>
    <source>
        <strain evidence="5 6">CECT 7744</strain>
    </source>
</reference>
<organism evidence="5 6">
    <name type="scientific">Halomonas stenophila</name>
    <dbReference type="NCBI Taxonomy" id="795312"/>
    <lineage>
        <taxon>Bacteria</taxon>
        <taxon>Pseudomonadati</taxon>
        <taxon>Pseudomonadota</taxon>
        <taxon>Gammaproteobacteria</taxon>
        <taxon>Oceanospirillales</taxon>
        <taxon>Halomonadaceae</taxon>
        <taxon>Halomonas</taxon>
    </lineage>
</organism>
<comment type="similarity">
    <text evidence="1">Belongs to the SCO1/2 family.</text>
</comment>
<evidence type="ECO:0000256" key="2">
    <source>
        <dbReference type="ARBA" id="ARBA00023008"/>
    </source>
</evidence>
<dbReference type="CDD" id="cd02968">
    <property type="entry name" value="SCO"/>
    <property type="match status" value="1"/>
</dbReference>
<dbReference type="SUPFAM" id="SSF52833">
    <property type="entry name" value="Thioredoxin-like"/>
    <property type="match status" value="1"/>
</dbReference>
<dbReference type="Pfam" id="PF02630">
    <property type="entry name" value="SCO1-SenC"/>
    <property type="match status" value="1"/>
</dbReference>
<protein>
    <submittedName>
        <fullName evidence="5">Protein SCO1/2</fullName>
    </submittedName>
</protein>
<comment type="caution">
    <text evidence="5">The sequence shown here is derived from an EMBL/GenBank/DDBJ whole genome shotgun (WGS) entry which is preliminary data.</text>
</comment>
<keyword evidence="6" id="KW-1185">Reference proteome</keyword>
<feature type="transmembrane region" description="Helical" evidence="3">
    <location>
        <begin position="250"/>
        <end position="269"/>
    </location>
</feature>
<dbReference type="AlphaFoldDB" id="A0A7W5ET16"/>
<dbReference type="InterPro" id="IPR003782">
    <property type="entry name" value="SCO1/SenC"/>
</dbReference>
<evidence type="ECO:0000259" key="4">
    <source>
        <dbReference type="PROSITE" id="PS51352"/>
    </source>
</evidence>
<keyword evidence="3" id="KW-0472">Membrane</keyword>
<evidence type="ECO:0000256" key="1">
    <source>
        <dbReference type="ARBA" id="ARBA00010996"/>
    </source>
</evidence>
<evidence type="ECO:0000313" key="5">
    <source>
        <dbReference type="EMBL" id="MBB3230944.1"/>
    </source>
</evidence>
<name>A0A7W5ET16_9GAMM</name>
<dbReference type="InterPro" id="IPR013766">
    <property type="entry name" value="Thioredoxin_domain"/>
</dbReference>
<evidence type="ECO:0000256" key="3">
    <source>
        <dbReference type="SAM" id="Phobius"/>
    </source>
</evidence>
<keyword evidence="2" id="KW-0186">Copper</keyword>
<dbReference type="RefSeq" id="WP_183383446.1">
    <property type="nucleotide sequence ID" value="NZ_JACHXR010000004.1"/>
</dbReference>
<proteinExistence type="inferred from homology"/>
<dbReference type="InterPro" id="IPR036249">
    <property type="entry name" value="Thioredoxin-like_sf"/>
</dbReference>
<sequence length="275" mass="29901">MSRRLPLPGAARAGALLGGLCLLLWGLSPSLAPATPTPETQQAMIGKVDYQQHVGAPLPGALRFRDAQGDIVTLDTLTRDKPLVLAMAWYHCPQLCPMLLDRLATATEGLPFDRDAYRVAVVSIAPDEGPRDARRIERELHRRHGEAVDGWQLLSGRQPAIEALAESIGFRYAYDDTTGQYAHPAGLVVVAPGGTISQYLFGVRPDTPDLRLALTEAGQGEIGTPVDRVLLRCYRYDPETGRYSLAVMNLLRVAGGGSALALLGAVIWMRRRERS</sequence>
<dbReference type="PROSITE" id="PS51352">
    <property type="entry name" value="THIOREDOXIN_2"/>
    <property type="match status" value="1"/>
</dbReference>
<keyword evidence="3" id="KW-1133">Transmembrane helix</keyword>
<dbReference type="EMBL" id="JACHXR010000004">
    <property type="protein sequence ID" value="MBB3230944.1"/>
    <property type="molecule type" value="Genomic_DNA"/>
</dbReference>